<evidence type="ECO:0000256" key="3">
    <source>
        <dbReference type="ARBA" id="ARBA00022692"/>
    </source>
</evidence>
<keyword evidence="4 6" id="KW-1133">Transmembrane helix</keyword>
<feature type="transmembrane region" description="Helical" evidence="6">
    <location>
        <begin position="121"/>
        <end position="145"/>
    </location>
</feature>
<feature type="transmembrane region" description="Helical" evidence="6">
    <location>
        <begin position="206"/>
        <end position="225"/>
    </location>
</feature>
<evidence type="ECO:0000256" key="5">
    <source>
        <dbReference type="ARBA" id="ARBA00023136"/>
    </source>
</evidence>
<evidence type="ECO:0000259" key="7">
    <source>
        <dbReference type="Pfam" id="PF06271"/>
    </source>
</evidence>
<dbReference type="Pfam" id="PF14237">
    <property type="entry name" value="GYF_2"/>
    <property type="match status" value="1"/>
</dbReference>
<proteinExistence type="predicted"/>
<dbReference type="AlphaFoldDB" id="A0A5R8KH99"/>
<organism evidence="9 10">
    <name type="scientific">Phragmitibacter flavus</name>
    <dbReference type="NCBI Taxonomy" id="2576071"/>
    <lineage>
        <taxon>Bacteria</taxon>
        <taxon>Pseudomonadati</taxon>
        <taxon>Verrucomicrobiota</taxon>
        <taxon>Verrucomicrobiia</taxon>
        <taxon>Verrucomicrobiales</taxon>
        <taxon>Verrucomicrobiaceae</taxon>
        <taxon>Phragmitibacter</taxon>
    </lineage>
</organism>
<dbReference type="Pfam" id="PF06271">
    <property type="entry name" value="RDD"/>
    <property type="match status" value="1"/>
</dbReference>
<gene>
    <name evidence="9" type="ORF">FEM03_05715</name>
</gene>
<name>A0A5R8KH99_9BACT</name>
<keyword evidence="5 6" id="KW-0472">Membrane</keyword>
<dbReference type="RefSeq" id="WP_138085233.1">
    <property type="nucleotide sequence ID" value="NZ_VAUV01000004.1"/>
</dbReference>
<dbReference type="Proteomes" id="UP000306196">
    <property type="component" value="Unassembled WGS sequence"/>
</dbReference>
<feature type="domain" description="RDD" evidence="7">
    <location>
        <begin position="108"/>
        <end position="225"/>
    </location>
</feature>
<evidence type="ECO:0000313" key="10">
    <source>
        <dbReference type="Proteomes" id="UP000306196"/>
    </source>
</evidence>
<accession>A0A5R8KH99</accession>
<evidence type="ECO:0000313" key="9">
    <source>
        <dbReference type="EMBL" id="TLD71637.1"/>
    </source>
</evidence>
<protein>
    <submittedName>
        <fullName evidence="9">RDD family protein</fullName>
    </submittedName>
</protein>
<dbReference type="OrthoDB" id="9791488at2"/>
<dbReference type="PANTHER" id="PTHR36115">
    <property type="entry name" value="PROLINE-RICH ANTIGEN HOMOLOG-RELATED"/>
    <property type="match status" value="1"/>
</dbReference>
<evidence type="ECO:0000256" key="6">
    <source>
        <dbReference type="SAM" id="Phobius"/>
    </source>
</evidence>
<comment type="caution">
    <text evidence="9">The sequence shown here is derived from an EMBL/GenBank/DDBJ whole genome shotgun (WGS) entry which is preliminary data.</text>
</comment>
<dbReference type="InterPro" id="IPR051791">
    <property type="entry name" value="Pra-immunoreactive"/>
</dbReference>
<reference evidence="9 10" key="1">
    <citation type="submission" date="2019-05" db="EMBL/GenBank/DDBJ databases">
        <title>Verrucobacter flavum gen. nov., sp. nov. a new member of the family Verrucomicrobiaceae.</title>
        <authorList>
            <person name="Szuroczki S."/>
            <person name="Abbaszade G."/>
            <person name="Szabo A."/>
            <person name="Felfoldi T."/>
            <person name="Schumann P."/>
            <person name="Boka K."/>
            <person name="Keki Z."/>
            <person name="Toumi M."/>
            <person name="Toth E."/>
        </authorList>
    </citation>
    <scope>NUCLEOTIDE SEQUENCE [LARGE SCALE GENOMIC DNA]</scope>
    <source>
        <strain evidence="9 10">MG-N-17</strain>
    </source>
</reference>
<dbReference type="EMBL" id="VAUV01000004">
    <property type="protein sequence ID" value="TLD71637.1"/>
    <property type="molecule type" value="Genomic_DNA"/>
</dbReference>
<comment type="subcellular location">
    <subcellularLocation>
        <location evidence="1">Cell membrane</location>
        <topology evidence="1">Multi-pass membrane protein</topology>
    </subcellularLocation>
</comment>
<dbReference type="GO" id="GO:0005886">
    <property type="term" value="C:plasma membrane"/>
    <property type="evidence" value="ECO:0007669"/>
    <property type="project" value="UniProtKB-SubCell"/>
</dbReference>
<dbReference type="InterPro" id="IPR010432">
    <property type="entry name" value="RDD"/>
</dbReference>
<keyword evidence="2" id="KW-1003">Cell membrane</keyword>
<dbReference type="InterPro" id="IPR025640">
    <property type="entry name" value="GYF_2"/>
</dbReference>
<evidence type="ECO:0000259" key="8">
    <source>
        <dbReference type="Pfam" id="PF14237"/>
    </source>
</evidence>
<feature type="domain" description="GYF" evidence="8">
    <location>
        <begin position="3"/>
        <end position="52"/>
    </location>
</feature>
<evidence type="ECO:0000256" key="1">
    <source>
        <dbReference type="ARBA" id="ARBA00004651"/>
    </source>
</evidence>
<evidence type="ECO:0000256" key="2">
    <source>
        <dbReference type="ARBA" id="ARBA00022475"/>
    </source>
</evidence>
<sequence length="290" mass="32762">MQYHLNIAGEPGGPHSQFTIIDRIRDGSVTPDMMIWRQGFDAWRRVGDVEEFEGYWKVAKGEEDTPTRAEKGRLARAKSLERAEPKAVKSAPMEIDGLDSDFVEMQKPRPWLRFWARMVDYMWFTGVVVFILAAILPVSSVQWMMWASQHYIPIESLLILCYVPVEAWCLARFGKTPGRALLRLEVVSVTGGRLTFQQALVRSVQVYVKGVGLWLPLVSLLVMSWSRVQLLRRGQTSWDVDCGTAVTSEPPQRWRLVLLGAMVLGLAVLTAMGFILRPELVEAMKAQGGL</sequence>
<keyword evidence="3 6" id="KW-0812">Transmembrane</keyword>
<evidence type="ECO:0000256" key="4">
    <source>
        <dbReference type="ARBA" id="ARBA00022989"/>
    </source>
</evidence>
<feature type="transmembrane region" description="Helical" evidence="6">
    <location>
        <begin position="256"/>
        <end position="276"/>
    </location>
</feature>
<keyword evidence="10" id="KW-1185">Reference proteome</keyword>